<proteinExistence type="predicted"/>
<comment type="caution">
    <text evidence="1">The sequence shown here is derived from an EMBL/GenBank/DDBJ whole genome shotgun (WGS) entry which is preliminary data.</text>
</comment>
<accession>A0ACC1RJY2</accession>
<sequence length="384" mass="42068">MVMGDVSKRLAKAVDKTCATRLKQWGLCDEPILDPRRPEKAVIPSIFPKRREVMYVCQFTAGRRCVADVQCAVASTPGGPVGRSPPFEPCPSWMDSPSSSSSSDLFHLQTCTLLSGFLSRLRVSNVPCALSPSHRNAVLSHMRCRVPIVPRDPEHPGAFLDIRRRLTPRSRLLSDRNNETAHDAWRGQNGRLASVLACVLTAALAQDDVTTSAESDVPEWGHGQRHATVPIYQPGRASIIQINGDMIAADQSNYNKINKSTDVAYISCDEPKDDSFIEPDKILNDLMQVTPKIKAIVLYSTSYTWCSISYSNDLPFTSILSMTDSGEATQALNYLNRTRRGEPIKVSITGNTTDDNTTPAEEDSGKSNPAVAMSILCDKSAPIS</sequence>
<evidence type="ECO:0000313" key="1">
    <source>
        <dbReference type="EMBL" id="KAJ3521145.1"/>
    </source>
</evidence>
<gene>
    <name evidence="1" type="ORF">NM208_g13426</name>
</gene>
<evidence type="ECO:0000313" key="2">
    <source>
        <dbReference type="Proteomes" id="UP001148629"/>
    </source>
</evidence>
<name>A0ACC1RJY2_9HYPO</name>
<reference evidence="1" key="1">
    <citation type="submission" date="2022-08" db="EMBL/GenBank/DDBJ databases">
        <title>Genome Sequence of Fusarium decemcellulare.</title>
        <authorList>
            <person name="Buettner E."/>
        </authorList>
    </citation>
    <scope>NUCLEOTIDE SEQUENCE</scope>
    <source>
        <strain evidence="1">Babe19</strain>
    </source>
</reference>
<organism evidence="1 2">
    <name type="scientific">Fusarium decemcellulare</name>
    <dbReference type="NCBI Taxonomy" id="57161"/>
    <lineage>
        <taxon>Eukaryota</taxon>
        <taxon>Fungi</taxon>
        <taxon>Dikarya</taxon>
        <taxon>Ascomycota</taxon>
        <taxon>Pezizomycotina</taxon>
        <taxon>Sordariomycetes</taxon>
        <taxon>Hypocreomycetidae</taxon>
        <taxon>Hypocreales</taxon>
        <taxon>Nectriaceae</taxon>
        <taxon>Fusarium</taxon>
        <taxon>Fusarium decemcellulare species complex</taxon>
    </lineage>
</organism>
<keyword evidence="2" id="KW-1185">Reference proteome</keyword>
<protein>
    <submittedName>
        <fullName evidence="1">Uncharacterized protein</fullName>
    </submittedName>
</protein>
<dbReference type="Proteomes" id="UP001148629">
    <property type="component" value="Unassembled WGS sequence"/>
</dbReference>
<dbReference type="EMBL" id="JANRMS010002741">
    <property type="protein sequence ID" value="KAJ3521145.1"/>
    <property type="molecule type" value="Genomic_DNA"/>
</dbReference>